<dbReference type="Gene3D" id="1.10.10.10">
    <property type="entry name" value="Winged helix-like DNA-binding domain superfamily/Winged helix DNA-binding domain"/>
    <property type="match status" value="1"/>
</dbReference>
<name>A0A0A8KZ64_9SACH</name>
<dbReference type="InterPro" id="IPR045180">
    <property type="entry name" value="La_dom_prot"/>
</dbReference>
<evidence type="ECO:0000313" key="5">
    <source>
        <dbReference type="Proteomes" id="UP000031516"/>
    </source>
</evidence>
<dbReference type="GO" id="GO:0005829">
    <property type="term" value="C:cytosol"/>
    <property type="evidence" value="ECO:0007669"/>
    <property type="project" value="TreeGrafter"/>
</dbReference>
<dbReference type="GO" id="GO:0045727">
    <property type="term" value="P:positive regulation of translation"/>
    <property type="evidence" value="ECO:0007669"/>
    <property type="project" value="TreeGrafter"/>
</dbReference>
<keyword evidence="1 2" id="KW-0694">RNA-binding</keyword>
<dbReference type="GO" id="GO:0010494">
    <property type="term" value="C:cytoplasmic stress granule"/>
    <property type="evidence" value="ECO:0007669"/>
    <property type="project" value="TreeGrafter"/>
</dbReference>
<reference evidence="4 5" key="1">
    <citation type="submission" date="2014-03" db="EMBL/GenBank/DDBJ databases">
        <title>The genome of Kluyveromyces dobzhanskii.</title>
        <authorList>
            <person name="Nystedt B."/>
            <person name="Astrom S."/>
        </authorList>
    </citation>
    <scope>NUCLEOTIDE SEQUENCE [LARGE SCALE GENOMIC DNA]</scope>
    <source>
        <strain evidence="4 5">CBS 2104</strain>
    </source>
</reference>
<evidence type="ECO:0000256" key="1">
    <source>
        <dbReference type="ARBA" id="ARBA00022884"/>
    </source>
</evidence>
<dbReference type="Proteomes" id="UP000031516">
    <property type="component" value="Unassembled WGS sequence"/>
</dbReference>
<organism evidence="4 5">
    <name type="scientific">Kluyveromyces dobzhanskii CBS 2104</name>
    <dbReference type="NCBI Taxonomy" id="1427455"/>
    <lineage>
        <taxon>Eukaryota</taxon>
        <taxon>Fungi</taxon>
        <taxon>Dikarya</taxon>
        <taxon>Ascomycota</taxon>
        <taxon>Saccharomycotina</taxon>
        <taxon>Saccharomycetes</taxon>
        <taxon>Saccharomycetales</taxon>
        <taxon>Saccharomycetaceae</taxon>
        <taxon>Kluyveromyces</taxon>
    </lineage>
</organism>
<protein>
    <submittedName>
        <fullName evidence="4">WGS project CCBQ000000000 data, contig 00105</fullName>
    </submittedName>
</protein>
<feature type="domain" description="HTH La-type RNA-binding" evidence="3">
    <location>
        <begin position="108"/>
        <end position="206"/>
    </location>
</feature>
<sequence>MTSQPDFYKYDDCFSLLPSAESQEYVQVTPLTPLFENYEKARFSETSSVEKRDDDLEYVPRKCLLNDLISSRPVTIDFNDVTEIRQIVTQLPPFGEFQIVTRYELSPLAGIIKEIEDVNSQILFYFSTDNLLRDIYLRSLMGKDGFLLIRTFSEFPRIKKLLPKLTMAEQKTKVLKNAFKLSEPELFEIVGDMVRLRDSWERWVLPHNR</sequence>
<dbReference type="SMART" id="SM00715">
    <property type="entry name" value="LA"/>
    <property type="match status" value="1"/>
</dbReference>
<dbReference type="InterPro" id="IPR036388">
    <property type="entry name" value="WH-like_DNA-bd_sf"/>
</dbReference>
<proteinExistence type="predicted"/>
<dbReference type="PANTHER" id="PTHR22792">
    <property type="entry name" value="LUPUS LA PROTEIN-RELATED"/>
    <property type="match status" value="1"/>
</dbReference>
<evidence type="ECO:0000313" key="4">
    <source>
        <dbReference type="EMBL" id="CDO92040.1"/>
    </source>
</evidence>
<dbReference type="EMBL" id="CCBQ010000011">
    <property type="protein sequence ID" value="CDO92040.1"/>
    <property type="molecule type" value="Genomic_DNA"/>
</dbReference>
<accession>A0A0A8KZ64</accession>
<dbReference type="InterPro" id="IPR006630">
    <property type="entry name" value="La_HTH"/>
</dbReference>
<dbReference type="Pfam" id="PF05383">
    <property type="entry name" value="La"/>
    <property type="match status" value="1"/>
</dbReference>
<dbReference type="OrthoDB" id="340227at2759"/>
<dbReference type="PANTHER" id="PTHR22792:SF132">
    <property type="entry name" value="LA-RELATED PROTEIN 1"/>
    <property type="match status" value="1"/>
</dbReference>
<dbReference type="GO" id="GO:0003723">
    <property type="term" value="F:RNA binding"/>
    <property type="evidence" value="ECO:0007669"/>
    <property type="project" value="UniProtKB-UniRule"/>
</dbReference>
<evidence type="ECO:0000259" key="3">
    <source>
        <dbReference type="PROSITE" id="PS50961"/>
    </source>
</evidence>
<comment type="caution">
    <text evidence="4">The sequence shown here is derived from an EMBL/GenBank/DDBJ whole genome shotgun (WGS) entry which is preliminary data.</text>
</comment>
<keyword evidence="5" id="KW-1185">Reference proteome</keyword>
<gene>
    <name evidence="4" type="ORF">KLDO_g369</name>
</gene>
<dbReference type="PROSITE" id="PS50961">
    <property type="entry name" value="HTH_LA"/>
    <property type="match status" value="1"/>
</dbReference>
<dbReference type="AlphaFoldDB" id="A0A0A8KZ64"/>
<evidence type="ECO:0000256" key="2">
    <source>
        <dbReference type="PROSITE-ProRule" id="PRU00332"/>
    </source>
</evidence>
<dbReference type="SUPFAM" id="SSF46785">
    <property type="entry name" value="Winged helix' DNA-binding domain"/>
    <property type="match status" value="1"/>
</dbReference>
<dbReference type="InterPro" id="IPR036390">
    <property type="entry name" value="WH_DNA-bd_sf"/>
</dbReference>